<dbReference type="EMBL" id="CP159289">
    <property type="protein sequence ID" value="XCH23381.1"/>
    <property type="molecule type" value="Genomic_DNA"/>
</dbReference>
<dbReference type="RefSeq" id="WP_353718707.1">
    <property type="nucleotide sequence ID" value="NZ_CP159289.1"/>
</dbReference>
<protein>
    <recommendedName>
        <fullName evidence="3">ABC transporter permease</fullName>
    </recommendedName>
</protein>
<dbReference type="AlphaFoldDB" id="A0AAU8FIG3"/>
<feature type="transmembrane region" description="Helical" evidence="1">
    <location>
        <begin position="12"/>
        <end position="38"/>
    </location>
</feature>
<keyword evidence="1" id="KW-0812">Transmembrane</keyword>
<reference evidence="2" key="1">
    <citation type="submission" date="2024-06" db="EMBL/GenBank/DDBJ databases">
        <title>Sequencing and assembly of the genome of Dyadobacter sp. strain 676, a symbiont of Cyamopsis tetragonoloba.</title>
        <authorList>
            <person name="Guro P."/>
            <person name="Sazanova A."/>
            <person name="Kuznetsova I."/>
            <person name="Belimov A."/>
            <person name="Safronova V."/>
        </authorList>
    </citation>
    <scope>NUCLEOTIDE SEQUENCE</scope>
    <source>
        <strain evidence="2">676</strain>
    </source>
</reference>
<organism evidence="2">
    <name type="scientific">Dyadobacter sp. 676</name>
    <dbReference type="NCBI Taxonomy" id="3088362"/>
    <lineage>
        <taxon>Bacteria</taxon>
        <taxon>Pseudomonadati</taxon>
        <taxon>Bacteroidota</taxon>
        <taxon>Cytophagia</taxon>
        <taxon>Cytophagales</taxon>
        <taxon>Spirosomataceae</taxon>
        <taxon>Dyadobacter</taxon>
    </lineage>
</organism>
<accession>A0AAU8FIG3</accession>
<proteinExistence type="predicted"/>
<gene>
    <name evidence="2" type="ORF">ABV298_24120</name>
</gene>
<keyword evidence="1" id="KW-1133">Transmembrane helix</keyword>
<name>A0AAU8FIG3_9BACT</name>
<sequence>MTITLHGHRSPYLFVGLALTMLLVVLVSIGMKTIAAALPNPVKSLRSE</sequence>
<evidence type="ECO:0000256" key="1">
    <source>
        <dbReference type="SAM" id="Phobius"/>
    </source>
</evidence>
<evidence type="ECO:0008006" key="3">
    <source>
        <dbReference type="Google" id="ProtNLM"/>
    </source>
</evidence>
<keyword evidence="1" id="KW-0472">Membrane</keyword>
<evidence type="ECO:0000313" key="2">
    <source>
        <dbReference type="EMBL" id="XCH23381.1"/>
    </source>
</evidence>